<organism evidence="1">
    <name type="scientific">Rhodnius prolixus</name>
    <name type="common">Triatomid bug</name>
    <dbReference type="NCBI Taxonomy" id="13249"/>
    <lineage>
        <taxon>Eukaryota</taxon>
        <taxon>Metazoa</taxon>
        <taxon>Ecdysozoa</taxon>
        <taxon>Arthropoda</taxon>
        <taxon>Hexapoda</taxon>
        <taxon>Insecta</taxon>
        <taxon>Pterygota</taxon>
        <taxon>Neoptera</taxon>
        <taxon>Paraneoptera</taxon>
        <taxon>Hemiptera</taxon>
        <taxon>Heteroptera</taxon>
        <taxon>Panheteroptera</taxon>
        <taxon>Cimicomorpha</taxon>
        <taxon>Reduviidae</taxon>
        <taxon>Triatominae</taxon>
        <taxon>Rhodnius</taxon>
    </lineage>
</organism>
<protein>
    <submittedName>
        <fullName evidence="1">ATP-dependent RNA helicase-like protein</fullName>
    </submittedName>
</protein>
<proteinExistence type="evidence at transcript level"/>
<evidence type="ECO:0000313" key="1">
    <source>
        <dbReference type="EMBL" id="AEL79283.1"/>
    </source>
</evidence>
<dbReference type="AlphaFoldDB" id="G1K0H2"/>
<accession>G1K0H2</accession>
<reference evidence="1" key="1">
    <citation type="journal article" date="2011" name="Insect Biochem. Mol. Biol.">
        <title>Transcriptome and gene expression profile of ovarian follicle tissue of the triatomine bug Rhodnius prolixus.</title>
        <authorList>
            <person name="Medeiros M.N."/>
            <person name="Logullo R."/>
            <person name="Ramos I.B."/>
            <person name="Sorgine M.H."/>
            <person name="Paiva-Silva G.O."/>
            <person name="Mesquita R.D."/>
            <person name="Machado E.A."/>
            <person name="Coutinho M.A."/>
            <person name="Masuda H."/>
            <person name="Capurro M.L."/>
            <person name="Ribeiro J.M."/>
            <person name="Cardoso Braz G.R."/>
            <person name="Oliveira P.L."/>
        </authorList>
    </citation>
    <scope>NUCLEOTIDE SEQUENCE</scope>
    <source>
        <tissue evidence="1">Ovary</tissue>
    </source>
</reference>
<keyword evidence="1" id="KW-0547">Nucleotide-binding</keyword>
<feature type="non-terminal residue" evidence="1">
    <location>
        <position position="1"/>
    </location>
</feature>
<dbReference type="VEuPathDB" id="VectorBase:RPRC011114"/>
<dbReference type="GO" id="GO:0004386">
    <property type="term" value="F:helicase activity"/>
    <property type="evidence" value="ECO:0007669"/>
    <property type="project" value="UniProtKB-KW"/>
</dbReference>
<dbReference type="EMBL" id="JO495054">
    <property type="protein sequence ID" value="AEL79283.1"/>
    <property type="molecule type" value="mRNA"/>
</dbReference>
<feature type="non-terminal residue" evidence="1">
    <location>
        <position position="96"/>
    </location>
</feature>
<name>G1K0H2_RHOPR</name>
<keyword evidence="1" id="KW-0347">Helicase</keyword>
<keyword evidence="1" id="KW-0067">ATP-binding</keyword>
<sequence>IFILVKMAQSRPELKVEMKTLTISDKSKDLILETLNYLHGEKFMHKEKSSYKDKRMRLDRQYWVDRGNLVIQGGINFSKKDGNDDTSNYGNKFALL</sequence>
<keyword evidence="1" id="KW-0378">Hydrolase</keyword>